<gene>
    <name evidence="2" type="ORF">AYJ54_41305</name>
</gene>
<feature type="transmembrane region" description="Helical" evidence="1">
    <location>
        <begin position="12"/>
        <end position="34"/>
    </location>
</feature>
<dbReference type="Pfam" id="PF05940">
    <property type="entry name" value="NnrS"/>
    <property type="match status" value="1"/>
</dbReference>
<proteinExistence type="predicted"/>
<keyword evidence="1" id="KW-1133">Transmembrane helix</keyword>
<dbReference type="Proteomes" id="UP000076959">
    <property type="component" value="Unassembled WGS sequence"/>
</dbReference>
<reference evidence="2 3" key="1">
    <citation type="submission" date="2016-03" db="EMBL/GenBank/DDBJ databases">
        <title>Draft Genome Sequence of the Strain BR 10245 (Bradyrhizobium sp.) isolated from nodules of Centrolobium paraense.</title>
        <authorList>
            <person name="Simoes-Araujo J.L.Sr."/>
            <person name="Barauna A.C."/>
            <person name="Silva K."/>
            <person name="Zilli J.E."/>
        </authorList>
    </citation>
    <scope>NUCLEOTIDE SEQUENCE [LARGE SCALE GENOMIC DNA]</scope>
    <source>
        <strain evidence="2 3">BR 10245</strain>
    </source>
</reference>
<dbReference type="AlphaFoldDB" id="A0A176Z2G3"/>
<keyword evidence="1" id="KW-0812">Transmembrane</keyword>
<evidence type="ECO:0000313" key="3">
    <source>
        <dbReference type="Proteomes" id="UP000076959"/>
    </source>
</evidence>
<dbReference type="InterPro" id="IPR010266">
    <property type="entry name" value="NnrS"/>
</dbReference>
<comment type="caution">
    <text evidence="2">The sequence shown here is derived from an EMBL/GenBank/DDBJ whole genome shotgun (WGS) entry which is preliminary data.</text>
</comment>
<sequence>MADIKTLRCGRGVLPLGAKLAFACAVAAVLLRVLPDMGLMPHPPGPPYAAVSLLSAAAFLLWLGNYWRLLSDPKTLGVKGCG</sequence>
<feature type="transmembrane region" description="Helical" evidence="1">
    <location>
        <begin position="46"/>
        <end position="64"/>
    </location>
</feature>
<protein>
    <submittedName>
        <fullName evidence="2">Uncharacterized protein</fullName>
    </submittedName>
</protein>
<dbReference type="EMBL" id="LUUB01000027">
    <property type="protein sequence ID" value="OAF14858.1"/>
    <property type="molecule type" value="Genomic_DNA"/>
</dbReference>
<keyword evidence="3" id="KW-1185">Reference proteome</keyword>
<dbReference type="RefSeq" id="WP_063697001.1">
    <property type="nucleotide sequence ID" value="NZ_LUUB01000027.1"/>
</dbReference>
<name>A0A176Z2G3_9BRAD</name>
<evidence type="ECO:0000313" key="2">
    <source>
        <dbReference type="EMBL" id="OAF14858.1"/>
    </source>
</evidence>
<keyword evidence="1" id="KW-0472">Membrane</keyword>
<evidence type="ECO:0000256" key="1">
    <source>
        <dbReference type="SAM" id="Phobius"/>
    </source>
</evidence>
<organism evidence="2 3">
    <name type="scientific">Bradyrhizobium centrolobii</name>
    <dbReference type="NCBI Taxonomy" id="1505087"/>
    <lineage>
        <taxon>Bacteria</taxon>
        <taxon>Pseudomonadati</taxon>
        <taxon>Pseudomonadota</taxon>
        <taxon>Alphaproteobacteria</taxon>
        <taxon>Hyphomicrobiales</taxon>
        <taxon>Nitrobacteraceae</taxon>
        <taxon>Bradyrhizobium</taxon>
    </lineage>
</organism>
<accession>A0A176Z2G3</accession>